<keyword evidence="2" id="KW-1185">Reference proteome</keyword>
<sequence length="190" mass="21290">MGFADGPTTYDHVFLIRDDGRYLSPEAAAGALPVEPAPPGGTPLHLQTPLVFERLKTRYKDVFDFLVLITDDLTGGHRRGTRSLHRHIHEKDELGTRRLKGVCTLSAGMLKSQPVHGGRAVLHEFRHLSPEPAPQRTVTLYQAAFILLTRDPERAVKEGTADLVNECRKAFEVLIYEDTGKLVLMRTNLW</sequence>
<accession>A0ABP6GHM9</accession>
<dbReference type="EMBL" id="BAAATZ010000006">
    <property type="protein sequence ID" value="GAA2722147.1"/>
    <property type="molecule type" value="Genomic_DNA"/>
</dbReference>
<organism evidence="1 2">
    <name type="scientific">Actinocorallia aurantiaca</name>
    <dbReference type="NCBI Taxonomy" id="46204"/>
    <lineage>
        <taxon>Bacteria</taxon>
        <taxon>Bacillati</taxon>
        <taxon>Actinomycetota</taxon>
        <taxon>Actinomycetes</taxon>
        <taxon>Streptosporangiales</taxon>
        <taxon>Thermomonosporaceae</taxon>
        <taxon>Actinocorallia</taxon>
    </lineage>
</organism>
<comment type="caution">
    <text evidence="1">The sequence shown here is derived from an EMBL/GenBank/DDBJ whole genome shotgun (WGS) entry which is preliminary data.</text>
</comment>
<gene>
    <name evidence="1" type="ORF">GCM10010439_13970</name>
</gene>
<dbReference type="RefSeq" id="WP_344449372.1">
    <property type="nucleotide sequence ID" value="NZ_BAAATZ010000006.1"/>
</dbReference>
<dbReference type="Proteomes" id="UP001501842">
    <property type="component" value="Unassembled WGS sequence"/>
</dbReference>
<reference evidence="2" key="1">
    <citation type="journal article" date="2019" name="Int. J. Syst. Evol. Microbiol.">
        <title>The Global Catalogue of Microorganisms (GCM) 10K type strain sequencing project: providing services to taxonomists for standard genome sequencing and annotation.</title>
        <authorList>
            <consortium name="The Broad Institute Genomics Platform"/>
            <consortium name="The Broad Institute Genome Sequencing Center for Infectious Disease"/>
            <person name="Wu L."/>
            <person name="Ma J."/>
        </authorList>
    </citation>
    <scope>NUCLEOTIDE SEQUENCE [LARGE SCALE GENOMIC DNA]</scope>
    <source>
        <strain evidence="2">JCM 8201</strain>
    </source>
</reference>
<evidence type="ECO:0000313" key="1">
    <source>
        <dbReference type="EMBL" id="GAA2722147.1"/>
    </source>
</evidence>
<evidence type="ECO:0000313" key="2">
    <source>
        <dbReference type="Proteomes" id="UP001501842"/>
    </source>
</evidence>
<proteinExistence type="predicted"/>
<protein>
    <submittedName>
        <fullName evidence="1">Uncharacterized protein</fullName>
    </submittedName>
</protein>
<name>A0ABP6GHM9_9ACTN</name>